<comment type="caution">
    <text evidence="2">The sequence shown here is derived from an EMBL/GenBank/DDBJ whole genome shotgun (WGS) entry which is preliminary data.</text>
</comment>
<feature type="region of interest" description="Disordered" evidence="1">
    <location>
        <begin position="386"/>
        <end position="456"/>
    </location>
</feature>
<sequence length="602" mass="65449">MTRRYDISGSRDPHGPNHSNEQSVPKELAKPMSHGPVTKGGGNKIEEAKRDPEDGGGSNNQKGHKEALRDDDLKQLDIDRGLPPDSQQSEDLPLKGKSTALHLEPEEHSCTTDDAQSMGSESLGDTSSSSNASFVTSVVSAWLASIQEFQDYSLIARACEGICGQELEDSDSHGPPREKAASGNGQDTGKSSNVHGKRKASDVGDIQGCSSSAKPKLSVQSSVLDDDNRKFACHFFKKDSVAYASCCNIKNRHIKDVTAHLRKVHMLDCPGCTGRFESTELQAAHFSDSSCLEAIGSTTVKELKVPRTHNEGPIKRWYFIWRKLFPNLEPPQCPFWQPNEPSASQLYNYMMENLLNGTDPEENVEPIVQRVRTLWADFLNSYAESSSRQLATPETSSGSTFGGSSATNASPASHRASMDRTLAMLAPSPQGPEREPSHVQATPSSLGVGPVSSTHGRQMVETQPDDATLFSESSELQEGSRSSHAVTSPGPHPEATPEEQQPYDMRSPTSTLEAGPGTSNHATTDDVRPTQFMITPEGGPELEGLLSEHVDSDQVNFGNFDFELCITPEFNADFDDNFDFMTQCTYNAGHFEDLEDDPGVGN</sequence>
<evidence type="ECO:0000256" key="1">
    <source>
        <dbReference type="SAM" id="MobiDB-lite"/>
    </source>
</evidence>
<reference evidence="2 3" key="1">
    <citation type="journal article" date="2024" name="IMA Fungus">
        <title>Apiospora arundinis, a panoply of carbohydrate-active enzymes and secondary metabolites.</title>
        <authorList>
            <person name="Sorensen T."/>
            <person name="Petersen C."/>
            <person name="Muurmann A.T."/>
            <person name="Christiansen J.V."/>
            <person name="Brundto M.L."/>
            <person name="Overgaard C.K."/>
            <person name="Boysen A.T."/>
            <person name="Wollenberg R.D."/>
            <person name="Larsen T.O."/>
            <person name="Sorensen J.L."/>
            <person name="Nielsen K.L."/>
            <person name="Sondergaard T.E."/>
        </authorList>
    </citation>
    <scope>NUCLEOTIDE SEQUENCE [LARGE SCALE GENOMIC DNA]</scope>
    <source>
        <strain evidence="2 3">AAU 773</strain>
    </source>
</reference>
<organism evidence="2 3">
    <name type="scientific">Apiospora arundinis</name>
    <dbReference type="NCBI Taxonomy" id="335852"/>
    <lineage>
        <taxon>Eukaryota</taxon>
        <taxon>Fungi</taxon>
        <taxon>Dikarya</taxon>
        <taxon>Ascomycota</taxon>
        <taxon>Pezizomycotina</taxon>
        <taxon>Sordariomycetes</taxon>
        <taxon>Xylariomycetidae</taxon>
        <taxon>Amphisphaeriales</taxon>
        <taxon>Apiosporaceae</taxon>
        <taxon>Apiospora</taxon>
    </lineage>
</organism>
<evidence type="ECO:0000313" key="2">
    <source>
        <dbReference type="EMBL" id="KAK8868252.1"/>
    </source>
</evidence>
<feature type="compositionally biased region" description="Polar residues" evidence="1">
    <location>
        <begin position="507"/>
        <end position="522"/>
    </location>
</feature>
<feature type="compositionally biased region" description="Polar residues" evidence="1">
    <location>
        <begin position="183"/>
        <end position="194"/>
    </location>
</feature>
<feature type="compositionally biased region" description="Basic and acidic residues" evidence="1">
    <location>
        <begin position="63"/>
        <end position="82"/>
    </location>
</feature>
<dbReference type="EMBL" id="JAPCWZ010000004">
    <property type="protein sequence ID" value="KAK8868252.1"/>
    <property type="molecule type" value="Genomic_DNA"/>
</dbReference>
<evidence type="ECO:0000313" key="3">
    <source>
        <dbReference type="Proteomes" id="UP001390339"/>
    </source>
</evidence>
<feature type="region of interest" description="Disordered" evidence="1">
    <location>
        <begin position="167"/>
        <end position="213"/>
    </location>
</feature>
<feature type="compositionally biased region" description="Basic and acidic residues" evidence="1">
    <location>
        <begin position="170"/>
        <end position="180"/>
    </location>
</feature>
<feature type="compositionally biased region" description="Low complexity" evidence="1">
    <location>
        <begin position="395"/>
        <end position="410"/>
    </location>
</feature>
<gene>
    <name evidence="2" type="ORF">PGQ11_006830</name>
</gene>
<evidence type="ECO:0008006" key="4">
    <source>
        <dbReference type="Google" id="ProtNLM"/>
    </source>
</evidence>
<feature type="region of interest" description="Disordered" evidence="1">
    <location>
        <begin position="471"/>
        <end position="530"/>
    </location>
</feature>
<feature type="compositionally biased region" description="Polar residues" evidence="1">
    <location>
        <begin position="471"/>
        <end position="486"/>
    </location>
</feature>
<feature type="compositionally biased region" description="Basic and acidic residues" evidence="1">
    <location>
        <begin position="1"/>
        <end position="15"/>
    </location>
</feature>
<keyword evidence="3" id="KW-1185">Reference proteome</keyword>
<accession>A0ABR2ITW4</accession>
<name>A0ABR2ITW4_9PEZI</name>
<dbReference type="Proteomes" id="UP001390339">
    <property type="component" value="Unassembled WGS sequence"/>
</dbReference>
<feature type="compositionally biased region" description="Low complexity" evidence="1">
    <location>
        <begin position="117"/>
        <end position="131"/>
    </location>
</feature>
<proteinExistence type="predicted"/>
<protein>
    <recommendedName>
        <fullName evidence="4">C2H2-type domain-containing protein</fullName>
    </recommendedName>
</protein>
<feature type="compositionally biased region" description="Basic and acidic residues" evidence="1">
    <location>
        <begin position="44"/>
        <end position="53"/>
    </location>
</feature>
<feature type="compositionally biased region" description="Polar residues" evidence="1">
    <location>
        <begin position="439"/>
        <end position="456"/>
    </location>
</feature>
<feature type="region of interest" description="Disordered" evidence="1">
    <location>
        <begin position="1"/>
        <end position="131"/>
    </location>
</feature>